<dbReference type="RefSeq" id="WP_093419216.1">
    <property type="nucleotide sequence ID" value="NZ_FOXA01000003.1"/>
</dbReference>
<organism evidence="4 5">
    <name type="scientific">Tranquillimonas alkanivorans</name>
    <dbReference type="NCBI Taxonomy" id="441119"/>
    <lineage>
        <taxon>Bacteria</taxon>
        <taxon>Pseudomonadati</taxon>
        <taxon>Pseudomonadota</taxon>
        <taxon>Alphaproteobacteria</taxon>
        <taxon>Rhodobacterales</taxon>
        <taxon>Roseobacteraceae</taxon>
        <taxon>Tranquillimonas</taxon>
    </lineage>
</organism>
<dbReference type="OrthoDB" id="9809788at2"/>
<evidence type="ECO:0000256" key="1">
    <source>
        <dbReference type="SAM" id="MobiDB-lite"/>
    </source>
</evidence>
<dbReference type="Pfam" id="PF06904">
    <property type="entry name" value="Extensin-like_C"/>
    <property type="match status" value="1"/>
</dbReference>
<proteinExistence type="predicted"/>
<protein>
    <submittedName>
        <fullName evidence="4">Uncharacterized conserved protein</fullName>
    </submittedName>
</protein>
<feature type="chain" id="PRO_5011493507" evidence="2">
    <location>
        <begin position="20"/>
        <end position="264"/>
    </location>
</feature>
<accession>A0A1I5NCJ4</accession>
<feature type="region of interest" description="Disordered" evidence="1">
    <location>
        <begin position="37"/>
        <end position="81"/>
    </location>
</feature>
<evidence type="ECO:0000259" key="3">
    <source>
        <dbReference type="Pfam" id="PF06904"/>
    </source>
</evidence>
<keyword evidence="2" id="KW-0732">Signal</keyword>
<dbReference type="AlphaFoldDB" id="A0A1I5NCJ4"/>
<keyword evidence="5" id="KW-1185">Reference proteome</keyword>
<dbReference type="Proteomes" id="UP000199356">
    <property type="component" value="Unassembled WGS sequence"/>
</dbReference>
<evidence type="ECO:0000256" key="2">
    <source>
        <dbReference type="SAM" id="SignalP"/>
    </source>
</evidence>
<feature type="compositionally biased region" description="Low complexity" evidence="1">
    <location>
        <begin position="67"/>
        <end position="81"/>
    </location>
</feature>
<evidence type="ECO:0000313" key="5">
    <source>
        <dbReference type="Proteomes" id="UP000199356"/>
    </source>
</evidence>
<dbReference type="STRING" id="441119.SAMN04488047_103191"/>
<sequence>MRAAAFVCAAALFAGQAMAAAPEVSLRPVPRWAAMPAVAAPPGKPAETVAPAQTGLRRSLRPRPRPGRASPPTRTTAIRPPAQQVPVSDRVGAVCRDRAIQGVELRPIAGRLTGCGVSDPVRVTSVAGVTLSQPSVMGCSTAKALKDWVEKGATPAIGPLGGGIESFRVAAHYVCRSVNDEPDTRISQHGMGQAIDISAIELQNGVTITVEDGWGDPIKGKILRRMHRSACGPFRTVLGPAADRHHVDHFHFDTASYRRGTYCR</sequence>
<name>A0A1I5NCJ4_9RHOB</name>
<evidence type="ECO:0000313" key="4">
    <source>
        <dbReference type="EMBL" id="SFP18941.1"/>
    </source>
</evidence>
<feature type="domain" description="Extensin-like C-terminal" evidence="3">
    <location>
        <begin position="110"/>
        <end position="264"/>
    </location>
</feature>
<gene>
    <name evidence="4" type="ORF">SAMN04488047_103191</name>
</gene>
<feature type="signal peptide" evidence="2">
    <location>
        <begin position="1"/>
        <end position="19"/>
    </location>
</feature>
<dbReference type="InterPro" id="IPR009683">
    <property type="entry name" value="Extensin-like_C"/>
</dbReference>
<dbReference type="EMBL" id="FOXA01000003">
    <property type="protein sequence ID" value="SFP18941.1"/>
    <property type="molecule type" value="Genomic_DNA"/>
</dbReference>
<reference evidence="4 5" key="1">
    <citation type="submission" date="2016-10" db="EMBL/GenBank/DDBJ databases">
        <authorList>
            <person name="de Groot N.N."/>
        </authorList>
    </citation>
    <scope>NUCLEOTIDE SEQUENCE [LARGE SCALE GENOMIC DNA]</scope>
    <source>
        <strain evidence="4 5">DSM 19547</strain>
    </source>
</reference>